<dbReference type="EMBL" id="CAJNIZ010001076">
    <property type="protein sequence ID" value="CAE7182199.1"/>
    <property type="molecule type" value="Genomic_DNA"/>
</dbReference>
<gene>
    <name evidence="2" type="ORF">SPIL2461_LOCUS1126</name>
</gene>
<evidence type="ECO:0008006" key="4">
    <source>
        <dbReference type="Google" id="ProtNLM"/>
    </source>
</evidence>
<evidence type="ECO:0000256" key="1">
    <source>
        <dbReference type="SAM" id="MobiDB-lite"/>
    </source>
</evidence>
<dbReference type="Gene3D" id="3.10.20.90">
    <property type="entry name" value="Phosphatidylinositol 3-kinase Catalytic Subunit, Chain A, domain 1"/>
    <property type="match status" value="4"/>
</dbReference>
<feature type="compositionally biased region" description="Basic and acidic residues" evidence="1">
    <location>
        <begin position="509"/>
        <end position="541"/>
    </location>
</feature>
<dbReference type="AlphaFoldDB" id="A0A812ISD8"/>
<name>A0A812ISD8_SYMPI</name>
<keyword evidence="3" id="KW-1185">Reference proteome</keyword>
<sequence>MSMPHFPTRALWRKLVTQWAKEHGLRGDSLFLSDMMGQEILLDQSPAVQAEPTLGSPVRVTIGLKEGTSSQEVESWKLAGGHLHRDEPVHALSDGRQRVRVTAWCNDSESVSSSLTFRVLPTAGLRGLMVDWCSRQGVDLADVSFKMTSGHELTAADTLQSLMPDATLPREDVIDVRAEPKGTARPELTVQLPDMQLPSAVPKDGAAKPAAPRVQVRIAAEGILSERLRASTDQAGLSFKTKLYAPVSKVAAAWCKHHGLAADTIVVSYQGRALEKSDTPATHGWEAGTEVILEALHVSDPRAQPSKISKPQAGQAGQASCKASEEMLERTSLSSQEPGQDRPGRALLKVYDDQECIEFWMRPSTTFERMMTAWRQARQLQQGQQVRFELKVDDAKGLRAGDLGSDETPAQRGWSQGVVLMVRAHAEVPPADPNGTMSIKVEADSPNGVNEVKFNMRLSAPLGKMMKAWCGHHGLALEQAKFLFNGRALTAEDTLMSLGCRGEEITFRAVPHDEEAKAAEPPKPDTTETSKPEPKESKQEQPEPSDQQKVSVKVEAEGADGLTELRFNMRMSTPLAKMMQAWCEHNQIPTKDVEFLLGTTVLKPEDTLCSLGCMGDAEVVCRA</sequence>
<evidence type="ECO:0000313" key="3">
    <source>
        <dbReference type="Proteomes" id="UP000649617"/>
    </source>
</evidence>
<dbReference type="CDD" id="cd01763">
    <property type="entry name" value="Ubl_SUMO_like"/>
    <property type="match status" value="3"/>
</dbReference>
<proteinExistence type="predicted"/>
<organism evidence="2 3">
    <name type="scientific">Symbiodinium pilosum</name>
    <name type="common">Dinoflagellate</name>
    <dbReference type="NCBI Taxonomy" id="2952"/>
    <lineage>
        <taxon>Eukaryota</taxon>
        <taxon>Sar</taxon>
        <taxon>Alveolata</taxon>
        <taxon>Dinophyceae</taxon>
        <taxon>Suessiales</taxon>
        <taxon>Symbiodiniaceae</taxon>
        <taxon>Symbiodinium</taxon>
    </lineage>
</organism>
<dbReference type="OrthoDB" id="441538at2759"/>
<dbReference type="SUPFAM" id="SSF54236">
    <property type="entry name" value="Ubiquitin-like"/>
    <property type="match status" value="3"/>
</dbReference>
<feature type="non-terminal residue" evidence="2">
    <location>
        <position position="623"/>
    </location>
</feature>
<feature type="region of interest" description="Disordered" evidence="1">
    <location>
        <begin position="302"/>
        <end position="344"/>
    </location>
</feature>
<dbReference type="PANTHER" id="PTHR10562">
    <property type="entry name" value="SMALL UBIQUITIN-RELATED MODIFIER"/>
    <property type="match status" value="1"/>
</dbReference>
<feature type="region of interest" description="Disordered" evidence="1">
    <location>
        <begin position="509"/>
        <end position="551"/>
    </location>
</feature>
<protein>
    <recommendedName>
        <fullName evidence="4">Ubiquitin-like domain-containing protein</fullName>
    </recommendedName>
</protein>
<accession>A0A812ISD8</accession>
<dbReference type="InterPro" id="IPR029071">
    <property type="entry name" value="Ubiquitin-like_domsf"/>
</dbReference>
<evidence type="ECO:0000313" key="2">
    <source>
        <dbReference type="EMBL" id="CAE7182199.1"/>
    </source>
</evidence>
<comment type="caution">
    <text evidence="2">The sequence shown here is derived from an EMBL/GenBank/DDBJ whole genome shotgun (WGS) entry which is preliminary data.</text>
</comment>
<dbReference type="Proteomes" id="UP000649617">
    <property type="component" value="Unassembled WGS sequence"/>
</dbReference>
<reference evidence="2" key="1">
    <citation type="submission" date="2021-02" db="EMBL/GenBank/DDBJ databases">
        <authorList>
            <person name="Dougan E. K."/>
            <person name="Rhodes N."/>
            <person name="Thang M."/>
            <person name="Chan C."/>
        </authorList>
    </citation>
    <scope>NUCLEOTIDE SEQUENCE</scope>
</reference>